<dbReference type="Gene3D" id="3.90.1150.10">
    <property type="entry name" value="Aspartate Aminotransferase, domain 1"/>
    <property type="match status" value="1"/>
</dbReference>
<gene>
    <name evidence="3" type="ORF">M9458_033102</name>
</gene>
<evidence type="ECO:0000313" key="4">
    <source>
        <dbReference type="Proteomes" id="UP001529510"/>
    </source>
</evidence>
<comment type="subunit">
    <text evidence="1">Homodimer.</text>
</comment>
<reference evidence="3 4" key="1">
    <citation type="submission" date="2024-05" db="EMBL/GenBank/DDBJ databases">
        <title>Genome sequencing and assembly of Indian major carp, Cirrhinus mrigala (Hamilton, 1822).</title>
        <authorList>
            <person name="Mohindra V."/>
            <person name="Chowdhury L.M."/>
            <person name="Lal K."/>
            <person name="Jena J.K."/>
        </authorList>
    </citation>
    <scope>NUCLEOTIDE SEQUENCE [LARGE SCALE GENOMIC DNA]</scope>
    <source>
        <strain evidence="3">CM1030</strain>
        <tissue evidence="3">Blood</tissue>
    </source>
</reference>
<dbReference type="InterPro" id="IPR010977">
    <property type="entry name" value="Aromatic_deC"/>
</dbReference>
<feature type="non-terminal residue" evidence="3">
    <location>
        <position position="1"/>
    </location>
</feature>
<comment type="caution">
    <text evidence="3">The sequence shown here is derived from an EMBL/GenBank/DDBJ whole genome shotgun (WGS) entry which is preliminary data.</text>
</comment>
<dbReference type="Proteomes" id="UP001529510">
    <property type="component" value="Unassembled WGS sequence"/>
</dbReference>
<protein>
    <recommendedName>
        <fullName evidence="5">Dopa decarboxylase</fullName>
    </recommendedName>
</protein>
<evidence type="ECO:0000313" key="3">
    <source>
        <dbReference type="EMBL" id="KAL0172791.1"/>
    </source>
</evidence>
<dbReference type="AlphaFoldDB" id="A0ABD0PHE2"/>
<evidence type="ECO:0008006" key="5">
    <source>
        <dbReference type="Google" id="ProtNLM"/>
    </source>
</evidence>
<evidence type="ECO:0000256" key="2">
    <source>
        <dbReference type="ARBA" id="ARBA00022793"/>
    </source>
</evidence>
<dbReference type="InterPro" id="IPR015422">
    <property type="entry name" value="PyrdxlP-dep_Trfase_small"/>
</dbReference>
<dbReference type="PANTHER" id="PTHR11999">
    <property type="entry name" value="GROUP II PYRIDOXAL-5-PHOSPHATE DECARBOXYLASE"/>
    <property type="match status" value="1"/>
</dbReference>
<evidence type="ECO:0000256" key="1">
    <source>
        <dbReference type="ARBA" id="ARBA00011738"/>
    </source>
</evidence>
<sequence>GSNELNETLLKRINSARKIHLVPCQLAGKFVLRFAVCARTTESRHVQEAWCHISHLASELLQELPH</sequence>
<accession>A0ABD0PHE2</accession>
<organism evidence="3 4">
    <name type="scientific">Cirrhinus mrigala</name>
    <name type="common">Mrigala</name>
    <dbReference type="NCBI Taxonomy" id="683832"/>
    <lineage>
        <taxon>Eukaryota</taxon>
        <taxon>Metazoa</taxon>
        <taxon>Chordata</taxon>
        <taxon>Craniata</taxon>
        <taxon>Vertebrata</taxon>
        <taxon>Euteleostomi</taxon>
        <taxon>Actinopterygii</taxon>
        <taxon>Neopterygii</taxon>
        <taxon>Teleostei</taxon>
        <taxon>Ostariophysi</taxon>
        <taxon>Cypriniformes</taxon>
        <taxon>Cyprinidae</taxon>
        <taxon>Labeoninae</taxon>
        <taxon>Labeonini</taxon>
        <taxon>Cirrhinus</taxon>
    </lineage>
</organism>
<name>A0ABD0PHE2_CIRMR</name>
<keyword evidence="2" id="KW-0210">Decarboxylase</keyword>
<keyword evidence="4" id="KW-1185">Reference proteome</keyword>
<dbReference type="PANTHER" id="PTHR11999:SF167">
    <property type="entry name" value="AROMATIC-L-AMINO-ACID DECARBOXYLASE"/>
    <property type="match status" value="1"/>
</dbReference>
<keyword evidence="2" id="KW-0456">Lyase</keyword>
<dbReference type="EMBL" id="JAMKFB020000016">
    <property type="protein sequence ID" value="KAL0172791.1"/>
    <property type="molecule type" value="Genomic_DNA"/>
</dbReference>
<dbReference type="GO" id="GO:0016831">
    <property type="term" value="F:carboxy-lyase activity"/>
    <property type="evidence" value="ECO:0007669"/>
    <property type="project" value="UniProtKB-KW"/>
</dbReference>
<proteinExistence type="predicted"/>